<evidence type="ECO:0000313" key="1">
    <source>
        <dbReference type="EMBL" id="CAG8461525.1"/>
    </source>
</evidence>
<reference evidence="1" key="1">
    <citation type="submission" date="2021-06" db="EMBL/GenBank/DDBJ databases">
        <authorList>
            <person name="Kallberg Y."/>
            <person name="Tangrot J."/>
            <person name="Rosling A."/>
        </authorList>
    </citation>
    <scope>NUCLEOTIDE SEQUENCE</scope>
    <source>
        <strain evidence="1">BR232B</strain>
    </source>
</reference>
<keyword evidence="2" id="KW-1185">Reference proteome</keyword>
<name>A0A9N8VR66_9GLOM</name>
<sequence>MKQYQQELGCHFQVIDENTDALGNSERLLNAVILSGHKLYVCINEYDGGMNEALKNETLLQSSQK</sequence>
<dbReference type="Proteomes" id="UP000789739">
    <property type="component" value="Unassembled WGS sequence"/>
</dbReference>
<comment type="caution">
    <text evidence="1">The sequence shown here is derived from an EMBL/GenBank/DDBJ whole genome shotgun (WGS) entry which is preliminary data.</text>
</comment>
<accession>A0A9N8VR66</accession>
<proteinExistence type="predicted"/>
<dbReference type="OrthoDB" id="5380555at2759"/>
<gene>
    <name evidence="1" type="ORF">PBRASI_LOCUS612</name>
</gene>
<dbReference type="EMBL" id="CAJVPI010000031">
    <property type="protein sequence ID" value="CAG8461525.1"/>
    <property type="molecule type" value="Genomic_DNA"/>
</dbReference>
<dbReference type="AlphaFoldDB" id="A0A9N8VR66"/>
<evidence type="ECO:0000313" key="2">
    <source>
        <dbReference type="Proteomes" id="UP000789739"/>
    </source>
</evidence>
<organism evidence="1 2">
    <name type="scientific">Paraglomus brasilianum</name>
    <dbReference type="NCBI Taxonomy" id="144538"/>
    <lineage>
        <taxon>Eukaryota</taxon>
        <taxon>Fungi</taxon>
        <taxon>Fungi incertae sedis</taxon>
        <taxon>Mucoromycota</taxon>
        <taxon>Glomeromycotina</taxon>
        <taxon>Glomeromycetes</taxon>
        <taxon>Paraglomerales</taxon>
        <taxon>Paraglomeraceae</taxon>
        <taxon>Paraglomus</taxon>
    </lineage>
</organism>
<protein>
    <submittedName>
        <fullName evidence="1">642_t:CDS:1</fullName>
    </submittedName>
</protein>